<evidence type="ECO:0008006" key="4">
    <source>
        <dbReference type="Google" id="ProtNLM"/>
    </source>
</evidence>
<feature type="transmembrane region" description="Helical" evidence="1">
    <location>
        <begin position="57"/>
        <end position="81"/>
    </location>
</feature>
<accession>A0A292YID6</accession>
<sequence length="115" mass="12233">MGIVIRILLNALALVIVAWMFDGISFASGTEGVLSAIWAGLILGVVNLIVKPIVRLLALPVTVLTLGIFGLIINALMLKLVDWFTPGFTVDGFFAAFFGAIVLSIVSAILNLFTE</sequence>
<protein>
    <recommendedName>
        <fullName evidence="4">Phage holin family protein</fullName>
    </recommendedName>
</protein>
<evidence type="ECO:0000256" key="1">
    <source>
        <dbReference type="SAM" id="Phobius"/>
    </source>
</evidence>
<dbReference type="Pfam" id="PF04020">
    <property type="entry name" value="Phage_holin_4_2"/>
    <property type="match status" value="1"/>
</dbReference>
<dbReference type="AlphaFoldDB" id="A0A292YID6"/>
<evidence type="ECO:0000313" key="3">
    <source>
        <dbReference type="Proteomes" id="UP000217785"/>
    </source>
</evidence>
<keyword evidence="1" id="KW-0472">Membrane</keyword>
<keyword evidence="1" id="KW-0812">Transmembrane</keyword>
<dbReference type="PANTHER" id="PTHR37309:SF1">
    <property type="entry name" value="SLR0284 PROTEIN"/>
    <property type="match status" value="1"/>
</dbReference>
<dbReference type="Proteomes" id="UP000217785">
    <property type="component" value="Unassembled WGS sequence"/>
</dbReference>
<dbReference type="EMBL" id="BDUF01000064">
    <property type="protein sequence ID" value="GAX90817.1"/>
    <property type="molecule type" value="Genomic_DNA"/>
</dbReference>
<name>A0A292YID6_9BACL</name>
<reference evidence="3" key="1">
    <citation type="submission" date="2017-07" db="EMBL/GenBank/DDBJ databases">
        <title>Draft genome sequence of Effusibacillus lacus strain skLN1.</title>
        <authorList>
            <person name="Watanabe M."/>
            <person name="Kojima H."/>
            <person name="Fukui M."/>
        </authorList>
    </citation>
    <scope>NUCLEOTIDE SEQUENCE [LARGE SCALE GENOMIC DNA]</scope>
    <source>
        <strain evidence="3">skLN1</strain>
    </source>
</reference>
<feature type="transmembrane region" description="Helical" evidence="1">
    <location>
        <begin position="93"/>
        <end position="113"/>
    </location>
</feature>
<keyword evidence="1" id="KW-1133">Transmembrane helix</keyword>
<dbReference type="OrthoDB" id="7205479at2"/>
<evidence type="ECO:0000313" key="2">
    <source>
        <dbReference type="EMBL" id="GAX90817.1"/>
    </source>
</evidence>
<gene>
    <name evidence="2" type="ORF">EFBL_2459</name>
</gene>
<proteinExistence type="predicted"/>
<comment type="caution">
    <text evidence="2">The sequence shown here is derived from an EMBL/GenBank/DDBJ whole genome shotgun (WGS) entry which is preliminary data.</text>
</comment>
<dbReference type="PANTHER" id="PTHR37309">
    <property type="entry name" value="SLR0284 PROTEIN"/>
    <property type="match status" value="1"/>
</dbReference>
<keyword evidence="3" id="KW-1185">Reference proteome</keyword>
<organism evidence="2 3">
    <name type="scientific">Effusibacillus lacus</name>
    <dbReference type="NCBI Taxonomy" id="1348429"/>
    <lineage>
        <taxon>Bacteria</taxon>
        <taxon>Bacillati</taxon>
        <taxon>Bacillota</taxon>
        <taxon>Bacilli</taxon>
        <taxon>Bacillales</taxon>
        <taxon>Alicyclobacillaceae</taxon>
        <taxon>Effusibacillus</taxon>
    </lineage>
</organism>
<dbReference type="InterPro" id="IPR007165">
    <property type="entry name" value="Phage_holin_4_2"/>
</dbReference>
<feature type="transmembrane region" description="Helical" evidence="1">
    <location>
        <begin position="33"/>
        <end position="50"/>
    </location>
</feature>
<feature type="transmembrane region" description="Helical" evidence="1">
    <location>
        <begin position="7"/>
        <end position="27"/>
    </location>
</feature>
<dbReference type="RefSeq" id="WP_096182540.1">
    <property type="nucleotide sequence ID" value="NZ_BDUF01000064.1"/>
</dbReference>